<organism evidence="2 3">
    <name type="scientific">Cardiocondyla obscurior</name>
    <dbReference type="NCBI Taxonomy" id="286306"/>
    <lineage>
        <taxon>Eukaryota</taxon>
        <taxon>Metazoa</taxon>
        <taxon>Ecdysozoa</taxon>
        <taxon>Arthropoda</taxon>
        <taxon>Hexapoda</taxon>
        <taxon>Insecta</taxon>
        <taxon>Pterygota</taxon>
        <taxon>Neoptera</taxon>
        <taxon>Endopterygota</taxon>
        <taxon>Hymenoptera</taxon>
        <taxon>Apocrita</taxon>
        <taxon>Aculeata</taxon>
        <taxon>Formicoidea</taxon>
        <taxon>Formicidae</taxon>
        <taxon>Myrmicinae</taxon>
        <taxon>Cardiocondyla</taxon>
    </lineage>
</organism>
<protein>
    <submittedName>
        <fullName evidence="2">Uncharacterized protein</fullName>
    </submittedName>
</protein>
<gene>
    <name evidence="2" type="ORF">PUN28_017800</name>
</gene>
<evidence type="ECO:0000313" key="3">
    <source>
        <dbReference type="Proteomes" id="UP001430953"/>
    </source>
</evidence>
<name>A0AAW2ELV6_9HYME</name>
<sequence>MGKRKKAYVPRKRITTDGMSPAEKIAALDQKEQSVLDVSVPLPVRTQQRAERLKEDYLDECRSAPSRDLACCVLSDMVKVLRVSGVSKRLKGEYAKALRACRTRASVTMLLTRLTTDGLIQGAESTNLVQELQQAKNMIRALQEEVTQLRNTLASVSPQSPASKKRREDTEPTATTQEGNKKPQERLEQKRQSNITVPQSKNIRPQYVETDQNSSKEHSLVWSADLGGGSIKQLQGKTKCAKL</sequence>
<feature type="compositionally biased region" description="Polar residues" evidence="1">
    <location>
        <begin position="151"/>
        <end position="162"/>
    </location>
</feature>
<accession>A0AAW2ELV6</accession>
<proteinExistence type="predicted"/>
<evidence type="ECO:0000256" key="1">
    <source>
        <dbReference type="SAM" id="MobiDB-lite"/>
    </source>
</evidence>
<evidence type="ECO:0000313" key="2">
    <source>
        <dbReference type="EMBL" id="KAL0103763.1"/>
    </source>
</evidence>
<feature type="compositionally biased region" description="Polar residues" evidence="1">
    <location>
        <begin position="192"/>
        <end position="213"/>
    </location>
</feature>
<keyword evidence="3" id="KW-1185">Reference proteome</keyword>
<feature type="compositionally biased region" description="Basic and acidic residues" evidence="1">
    <location>
        <begin position="179"/>
        <end position="191"/>
    </location>
</feature>
<dbReference type="AlphaFoldDB" id="A0AAW2ELV6"/>
<dbReference type="EMBL" id="JADYXP020000021">
    <property type="protein sequence ID" value="KAL0103763.1"/>
    <property type="molecule type" value="Genomic_DNA"/>
</dbReference>
<feature type="region of interest" description="Disordered" evidence="1">
    <location>
        <begin position="151"/>
        <end position="217"/>
    </location>
</feature>
<comment type="caution">
    <text evidence="2">The sequence shown here is derived from an EMBL/GenBank/DDBJ whole genome shotgun (WGS) entry which is preliminary data.</text>
</comment>
<dbReference type="Proteomes" id="UP001430953">
    <property type="component" value="Unassembled WGS sequence"/>
</dbReference>
<reference evidence="2 3" key="1">
    <citation type="submission" date="2023-03" db="EMBL/GenBank/DDBJ databases">
        <title>High recombination rates correlate with genetic variation in Cardiocondyla obscurior ants.</title>
        <authorList>
            <person name="Errbii M."/>
        </authorList>
    </citation>
    <scope>NUCLEOTIDE SEQUENCE [LARGE SCALE GENOMIC DNA]</scope>
    <source>
        <strain evidence="2">Alpha-2009</strain>
        <tissue evidence="2">Whole body</tissue>
    </source>
</reference>